<keyword evidence="1" id="KW-0812">Transmembrane</keyword>
<reference evidence="2 3" key="1">
    <citation type="submission" date="2016-07" db="EMBL/GenBank/DDBJ databases">
        <title>Draft Genome Sequence of Oceanisphaera psychrotolerans, isolated from coastal sediment samples.</title>
        <authorList>
            <person name="Zhuo S."/>
            <person name="Ruan Z."/>
        </authorList>
    </citation>
    <scope>NUCLEOTIDE SEQUENCE [LARGE SCALE GENOMIC DNA]</scope>
    <source>
        <strain evidence="2 3">LAM-WHM-ZC</strain>
    </source>
</reference>
<accession>A0A1J4QG44</accession>
<dbReference type="Proteomes" id="UP000243073">
    <property type="component" value="Unassembled WGS sequence"/>
</dbReference>
<dbReference type="RefSeq" id="WP_071472197.1">
    <property type="nucleotide sequence ID" value="NZ_MDKE01000011.1"/>
</dbReference>
<organism evidence="2 3">
    <name type="scientific">Oceanisphaera psychrotolerans</name>
    <dbReference type="NCBI Taxonomy" id="1414654"/>
    <lineage>
        <taxon>Bacteria</taxon>
        <taxon>Pseudomonadati</taxon>
        <taxon>Pseudomonadota</taxon>
        <taxon>Gammaproteobacteria</taxon>
        <taxon>Aeromonadales</taxon>
        <taxon>Aeromonadaceae</taxon>
        <taxon>Oceanisphaera</taxon>
    </lineage>
</organism>
<keyword evidence="1" id="KW-0472">Membrane</keyword>
<gene>
    <name evidence="2" type="ORF">BFR47_01735</name>
</gene>
<dbReference type="STRING" id="1414654.BFR47_01735"/>
<proteinExistence type="predicted"/>
<sequence>MMAGRLASACMFGPVLPAGLVMATSGIGTLAMAAVISTAVIIAVAAIISATATISVAIAIAIAIIFPGFRIDSTARIKAGNRIQQGGCKQQTRRQCYSTQPQIVFCYLHCLTSSLSAQ</sequence>
<evidence type="ECO:0000313" key="2">
    <source>
        <dbReference type="EMBL" id="OIN12423.1"/>
    </source>
</evidence>
<dbReference type="EMBL" id="MDKE01000011">
    <property type="protein sequence ID" value="OIN12423.1"/>
    <property type="molecule type" value="Genomic_DNA"/>
</dbReference>
<evidence type="ECO:0000256" key="1">
    <source>
        <dbReference type="SAM" id="Phobius"/>
    </source>
</evidence>
<dbReference type="AlphaFoldDB" id="A0A1J4QG44"/>
<keyword evidence="1" id="KW-1133">Transmembrane helix</keyword>
<protein>
    <submittedName>
        <fullName evidence="2">Uncharacterized protein</fullName>
    </submittedName>
</protein>
<keyword evidence="3" id="KW-1185">Reference proteome</keyword>
<feature type="transmembrane region" description="Helical" evidence="1">
    <location>
        <begin position="33"/>
        <end position="66"/>
    </location>
</feature>
<name>A0A1J4QG44_9GAMM</name>
<evidence type="ECO:0000313" key="3">
    <source>
        <dbReference type="Proteomes" id="UP000243073"/>
    </source>
</evidence>
<comment type="caution">
    <text evidence="2">The sequence shown here is derived from an EMBL/GenBank/DDBJ whole genome shotgun (WGS) entry which is preliminary data.</text>
</comment>